<organism evidence="2 3">
    <name type="scientific">Limosilactobacillus urinaemulieris</name>
    <dbReference type="NCBI Taxonomy" id="2742600"/>
    <lineage>
        <taxon>Bacteria</taxon>
        <taxon>Bacillati</taxon>
        <taxon>Bacillota</taxon>
        <taxon>Bacilli</taxon>
        <taxon>Lactobacillales</taxon>
        <taxon>Lactobacillaceae</taxon>
        <taxon>Limosilactobacillus</taxon>
    </lineage>
</organism>
<feature type="transmembrane region" description="Helical" evidence="1">
    <location>
        <begin position="26"/>
        <end position="47"/>
    </location>
</feature>
<feature type="transmembrane region" description="Helical" evidence="1">
    <location>
        <begin position="68"/>
        <end position="87"/>
    </location>
</feature>
<proteinExistence type="predicted"/>
<sequence length="498" mass="58449">MSIIITFWEYIKIFSVSLHKLFSSEFIFSSTSLIISLLIPIAIMLLGSKKGSNPIENRWAQKVLKKQIIHFKDVLNYIIIILILLMVNQLFPQLTVFTASAFLICIYYLICLIHKYIEWIDIDGLGNRLAINEQKELLISSKYSLNEQAFYWQLFIDYSCSQDKNSPLFNPNTFYKVWEQASKNYKEQSSYRFYSFCYLLASNIPKLKLNYDSAFDEEFYKHCIEHYIKEVDSKRNWHVLVNAQTLYVEKDSSKSVDSFAYYRLVNTLNELVNDNLSDDRALNYINMQFMRCLLACKNPYNKELKNTNFQIRSKNFFDNHTGTFHQTISLMKQFIKCVRKHKYHYSMDASINMLFSKADGITIGRLDYLIVCICKTFNSYGANQNLAIIIFNIVSDAPKFGKISVSPNEETDISNLSSKELIEARRESYQESIKIYAYFYKINGSINLFKEYLKEIINVMTSNAYIEMISEKENTRYLSGISKVYKDILTDFLKCLNY</sequence>
<evidence type="ECO:0000256" key="1">
    <source>
        <dbReference type="SAM" id="Phobius"/>
    </source>
</evidence>
<dbReference type="RefSeq" id="WP_191911933.1">
    <property type="nucleotide sequence ID" value="NZ_JABUXR010000020.1"/>
</dbReference>
<keyword evidence="1" id="KW-1133">Transmembrane helix</keyword>
<dbReference type="Proteomes" id="UP000645007">
    <property type="component" value="Unassembled WGS sequence"/>
</dbReference>
<keyword evidence="1" id="KW-0812">Transmembrane</keyword>
<gene>
    <name evidence="2" type="ORF">HUK45_08260</name>
</gene>
<keyword evidence="3" id="KW-1185">Reference proteome</keyword>
<name>A0ABR8ZMV0_9LACO</name>
<accession>A0ABR8ZMV0</accession>
<protein>
    <submittedName>
        <fullName evidence="2">Uncharacterized protein</fullName>
    </submittedName>
</protein>
<comment type="caution">
    <text evidence="2">The sequence shown here is derived from an EMBL/GenBank/DDBJ whole genome shotgun (WGS) entry which is preliminary data.</text>
</comment>
<dbReference type="EMBL" id="JABUXR010000020">
    <property type="protein sequence ID" value="MBD8086218.1"/>
    <property type="molecule type" value="Genomic_DNA"/>
</dbReference>
<evidence type="ECO:0000313" key="3">
    <source>
        <dbReference type="Proteomes" id="UP000645007"/>
    </source>
</evidence>
<reference evidence="2 3" key="1">
    <citation type="submission" date="2020-06" db="EMBL/GenBank/DDBJ databases">
        <title>Limosilactobacillus sp. nov.</title>
        <authorList>
            <person name="Ksiezarek M."/>
            <person name="Goncalves Ribeiro T."/>
            <person name="Rocha J."/>
            <person name="Grosso F."/>
            <person name="Peixe L."/>
        </authorList>
    </citation>
    <scope>NUCLEOTIDE SEQUENCE [LARGE SCALE GENOMIC DNA]</scope>
    <source>
        <strain evidence="3">c9Ua_26_M</strain>
    </source>
</reference>
<evidence type="ECO:0000313" key="2">
    <source>
        <dbReference type="EMBL" id="MBD8086218.1"/>
    </source>
</evidence>
<feature type="transmembrane region" description="Helical" evidence="1">
    <location>
        <begin position="93"/>
        <end position="113"/>
    </location>
</feature>
<keyword evidence="1" id="KW-0472">Membrane</keyword>